<evidence type="ECO:0000313" key="3">
    <source>
        <dbReference type="EnsemblMetazoa" id="HelroP173765"/>
    </source>
</evidence>
<dbReference type="InParanoid" id="T1F773"/>
<dbReference type="GO" id="GO:0005975">
    <property type="term" value="P:carbohydrate metabolic process"/>
    <property type="evidence" value="ECO:0007669"/>
    <property type="project" value="InterPro"/>
</dbReference>
<dbReference type="PANTHER" id="PTHR11177:SF317">
    <property type="entry name" value="CHITINASE 12-RELATED"/>
    <property type="match status" value="1"/>
</dbReference>
<proteinExistence type="predicted"/>
<name>T1F773_HELRO</name>
<dbReference type="PANTHER" id="PTHR11177">
    <property type="entry name" value="CHITINASE"/>
    <property type="match status" value="1"/>
</dbReference>
<evidence type="ECO:0000313" key="4">
    <source>
        <dbReference type="Proteomes" id="UP000015101"/>
    </source>
</evidence>
<dbReference type="InterPro" id="IPR050314">
    <property type="entry name" value="Glycosyl_Hydrlase_18"/>
</dbReference>
<keyword evidence="4" id="KW-1185">Reference proteome</keyword>
<dbReference type="RefSeq" id="XP_009018612.1">
    <property type="nucleotide sequence ID" value="XM_009020364.1"/>
</dbReference>
<reference evidence="4" key="1">
    <citation type="submission" date="2012-12" db="EMBL/GenBank/DDBJ databases">
        <authorList>
            <person name="Hellsten U."/>
            <person name="Grimwood J."/>
            <person name="Chapman J.A."/>
            <person name="Shapiro H."/>
            <person name="Aerts A."/>
            <person name="Otillar R.P."/>
            <person name="Terry A.Y."/>
            <person name="Boore J.L."/>
            <person name="Simakov O."/>
            <person name="Marletaz F."/>
            <person name="Cho S.-J."/>
            <person name="Edsinger-Gonzales E."/>
            <person name="Havlak P."/>
            <person name="Kuo D.-H."/>
            <person name="Larsson T."/>
            <person name="Lv J."/>
            <person name="Arendt D."/>
            <person name="Savage R."/>
            <person name="Osoegawa K."/>
            <person name="de Jong P."/>
            <person name="Lindberg D.R."/>
            <person name="Seaver E.C."/>
            <person name="Weisblat D.A."/>
            <person name="Putnam N.H."/>
            <person name="Grigoriev I.V."/>
            <person name="Rokhsar D.S."/>
        </authorList>
    </citation>
    <scope>NUCLEOTIDE SEQUENCE</scope>
</reference>
<dbReference type="EMBL" id="AMQM01004710">
    <property type="status" value="NOT_ANNOTATED_CDS"/>
    <property type="molecule type" value="Genomic_DNA"/>
</dbReference>
<evidence type="ECO:0000313" key="2">
    <source>
        <dbReference type="EMBL" id="ESO03464.1"/>
    </source>
</evidence>
<dbReference type="GO" id="GO:0005576">
    <property type="term" value="C:extracellular region"/>
    <property type="evidence" value="ECO:0000318"/>
    <property type="project" value="GO_Central"/>
</dbReference>
<organism evidence="3 4">
    <name type="scientific">Helobdella robusta</name>
    <name type="common">Californian leech</name>
    <dbReference type="NCBI Taxonomy" id="6412"/>
    <lineage>
        <taxon>Eukaryota</taxon>
        <taxon>Metazoa</taxon>
        <taxon>Spiralia</taxon>
        <taxon>Lophotrochozoa</taxon>
        <taxon>Annelida</taxon>
        <taxon>Clitellata</taxon>
        <taxon>Hirudinea</taxon>
        <taxon>Rhynchobdellida</taxon>
        <taxon>Glossiphoniidae</taxon>
        <taxon>Helobdella</taxon>
    </lineage>
</organism>
<dbReference type="OrthoDB" id="73875at2759"/>
<dbReference type="GO" id="GO:0004568">
    <property type="term" value="F:chitinase activity"/>
    <property type="evidence" value="ECO:0000318"/>
    <property type="project" value="GO_Central"/>
</dbReference>
<dbReference type="EnsemblMetazoa" id="HelroT173765">
    <property type="protein sequence ID" value="HelroP173765"/>
    <property type="gene ID" value="HelroG173765"/>
</dbReference>
<reference evidence="2 4" key="2">
    <citation type="journal article" date="2013" name="Nature">
        <title>Insights into bilaterian evolution from three spiralian genomes.</title>
        <authorList>
            <person name="Simakov O."/>
            <person name="Marletaz F."/>
            <person name="Cho S.J."/>
            <person name="Edsinger-Gonzales E."/>
            <person name="Havlak P."/>
            <person name="Hellsten U."/>
            <person name="Kuo D.H."/>
            <person name="Larsson T."/>
            <person name="Lv J."/>
            <person name="Arendt D."/>
            <person name="Savage R."/>
            <person name="Osoegawa K."/>
            <person name="de Jong P."/>
            <person name="Grimwood J."/>
            <person name="Chapman J.A."/>
            <person name="Shapiro H."/>
            <person name="Aerts A."/>
            <person name="Otillar R.P."/>
            <person name="Terry A.Y."/>
            <person name="Boore J.L."/>
            <person name="Grigoriev I.V."/>
            <person name="Lindberg D.R."/>
            <person name="Seaver E.C."/>
            <person name="Weisblat D.A."/>
            <person name="Putnam N.H."/>
            <person name="Rokhsar D.S."/>
        </authorList>
    </citation>
    <scope>NUCLEOTIDE SEQUENCE</scope>
</reference>
<dbReference type="GO" id="GO:0006032">
    <property type="term" value="P:chitin catabolic process"/>
    <property type="evidence" value="ECO:0000318"/>
    <property type="project" value="GO_Central"/>
</dbReference>
<dbReference type="Proteomes" id="UP000015101">
    <property type="component" value="Unassembled WGS sequence"/>
</dbReference>
<dbReference type="Pfam" id="PF00704">
    <property type="entry name" value="Glyco_hydro_18"/>
    <property type="match status" value="1"/>
</dbReference>
<dbReference type="HOGENOM" id="CLU_1760772_0_0_1"/>
<reference evidence="3" key="3">
    <citation type="submission" date="2015-06" db="UniProtKB">
        <authorList>
            <consortium name="EnsemblMetazoa"/>
        </authorList>
    </citation>
    <scope>IDENTIFICATION</scope>
</reference>
<dbReference type="AlphaFoldDB" id="T1F773"/>
<accession>T1F773</accession>
<dbReference type="Gene3D" id="3.20.20.80">
    <property type="entry name" value="Glycosidases"/>
    <property type="match status" value="1"/>
</dbReference>
<feature type="domain" description="GH18" evidence="1">
    <location>
        <begin position="1"/>
        <end position="148"/>
    </location>
</feature>
<dbReference type="SUPFAM" id="SSF51445">
    <property type="entry name" value="(Trans)glycosidases"/>
    <property type="match status" value="1"/>
</dbReference>
<dbReference type="KEGG" id="hro:HELRODRAFT_173765"/>
<evidence type="ECO:0000259" key="1">
    <source>
        <dbReference type="PROSITE" id="PS51910"/>
    </source>
</evidence>
<protein>
    <recommendedName>
        <fullName evidence="1">GH18 domain-containing protein</fullName>
    </recommendedName>
</protein>
<dbReference type="STRING" id="6412.T1F773"/>
<dbReference type="EMBL" id="KB096633">
    <property type="protein sequence ID" value="ESO03464.1"/>
    <property type="molecule type" value="Genomic_DNA"/>
</dbReference>
<dbReference type="InterPro" id="IPR017853">
    <property type="entry name" value="GH"/>
</dbReference>
<sequence>MYPAVKLQNNQIETYEENDKKLNEQVTYLKGRNKDWKVMLTIDTGEVGSVEFAKALSSQSSRGHFMRQLVSFLRKFNFDGFDIMFRPSGGYDKQKVTSFIQEIRDEFSRDVGAPGRSSLQLSIAIPVHKETIRREYDLKEIQKYAFYF</sequence>
<dbReference type="OMA" id="HISIHWC"/>
<dbReference type="CTD" id="20204672"/>
<dbReference type="PROSITE" id="PS51910">
    <property type="entry name" value="GH18_2"/>
    <property type="match status" value="1"/>
</dbReference>
<dbReference type="GeneID" id="20204672"/>
<gene>
    <name evidence="3" type="primary">20204672</name>
    <name evidence="2" type="ORF">HELRODRAFT_173765</name>
</gene>
<dbReference type="eggNOG" id="KOG2806">
    <property type="taxonomic scope" value="Eukaryota"/>
</dbReference>
<dbReference type="InterPro" id="IPR001223">
    <property type="entry name" value="Glyco_hydro18_cat"/>
</dbReference>